<dbReference type="InterPro" id="IPR000467">
    <property type="entry name" value="G_patch_dom"/>
</dbReference>
<organism evidence="3 4">
    <name type="scientific">Haematococcus lacustris</name>
    <name type="common">Green alga</name>
    <name type="synonym">Haematococcus pluvialis</name>
    <dbReference type="NCBI Taxonomy" id="44745"/>
    <lineage>
        <taxon>Eukaryota</taxon>
        <taxon>Viridiplantae</taxon>
        <taxon>Chlorophyta</taxon>
        <taxon>core chlorophytes</taxon>
        <taxon>Chlorophyceae</taxon>
        <taxon>CS clade</taxon>
        <taxon>Chlamydomonadales</taxon>
        <taxon>Haematococcaceae</taxon>
        <taxon>Haematococcus</taxon>
    </lineage>
</organism>
<feature type="region of interest" description="Disordered" evidence="1">
    <location>
        <begin position="39"/>
        <end position="82"/>
    </location>
</feature>
<keyword evidence="4" id="KW-1185">Reference proteome</keyword>
<dbReference type="EMBL" id="BLLF01001518">
    <property type="protein sequence ID" value="GFH19772.1"/>
    <property type="molecule type" value="Genomic_DNA"/>
</dbReference>
<dbReference type="Pfam" id="PF01585">
    <property type="entry name" value="G-patch"/>
    <property type="match status" value="1"/>
</dbReference>
<dbReference type="PANTHER" id="PTHR47423:SF2">
    <property type="entry name" value="PROTEIN SQS1"/>
    <property type="match status" value="1"/>
</dbReference>
<evidence type="ECO:0000313" key="4">
    <source>
        <dbReference type="Proteomes" id="UP000485058"/>
    </source>
</evidence>
<evidence type="ECO:0000256" key="1">
    <source>
        <dbReference type="SAM" id="MobiDB-lite"/>
    </source>
</evidence>
<dbReference type="AlphaFoldDB" id="A0A699ZUZ2"/>
<dbReference type="SMART" id="SM00443">
    <property type="entry name" value="G_patch"/>
    <property type="match status" value="1"/>
</dbReference>
<sequence>MSATQLSSQMAGLLTCRPGRQLLGEPLFTLGCYPHRPHPSQACQAPQQAAQHQQLPVSTATSGPSGSQHSSHQAKPIQASGDAVPAQDLLTPSATHHKPPAAQTAALSAAAVAAGQAARLAAGSLAAAWVELAEQAGERAAAAAQLQGHGTEPLRGFQPAVGSSQSQEAQGRKKGGRGAQQRAVLLPGLMSTGTEAGTSAGATAREEGAARHASAWEQIAAGVTRINFTKQQSKVGAAMRTWPLKQRDCYRVEAPVLEAKVASLPWSQGACASCLLRRMTPCAVLLLVMSALDLAWPHAAGLNWDNVSSAPCWPFTSLYPWQRSQQWQRPQCDTQQQQQQEQEHVQSASAGYTSQHGGVAPQQLSSQYAAFERHTLGGLVWSINGSTASYYGHVVLQPGVFVMITGVGSRLMLRMGWSEGMGLGRHSQGRTEPLIMLRRPKNEGLGSAT</sequence>
<dbReference type="PROSITE" id="PS50174">
    <property type="entry name" value="G_PATCH"/>
    <property type="match status" value="1"/>
</dbReference>
<protein>
    <submittedName>
        <fullName evidence="3">G-patch domain-containing protein</fullName>
    </submittedName>
</protein>
<evidence type="ECO:0000259" key="2">
    <source>
        <dbReference type="PROSITE" id="PS50174"/>
    </source>
</evidence>
<feature type="region of interest" description="Disordered" evidence="1">
    <location>
        <begin position="330"/>
        <end position="359"/>
    </location>
</feature>
<feature type="domain" description="G-patch" evidence="2">
    <location>
        <begin position="404"/>
        <end position="449"/>
    </location>
</feature>
<gene>
    <name evidence="3" type="ORF">HaLaN_16781</name>
</gene>
<feature type="region of interest" description="Disordered" evidence="1">
    <location>
        <begin position="143"/>
        <end position="179"/>
    </location>
</feature>
<proteinExistence type="predicted"/>
<comment type="caution">
    <text evidence="3">The sequence shown here is derived from an EMBL/GenBank/DDBJ whole genome shotgun (WGS) entry which is preliminary data.</text>
</comment>
<evidence type="ECO:0000313" key="3">
    <source>
        <dbReference type="EMBL" id="GFH19772.1"/>
    </source>
</evidence>
<dbReference type="Proteomes" id="UP000485058">
    <property type="component" value="Unassembled WGS sequence"/>
</dbReference>
<dbReference type="GO" id="GO:0003676">
    <property type="term" value="F:nucleic acid binding"/>
    <property type="evidence" value="ECO:0007669"/>
    <property type="project" value="InterPro"/>
</dbReference>
<dbReference type="PANTHER" id="PTHR47423">
    <property type="entry name" value="G-PATCH DOMAIN CONTAINING PROTEIN"/>
    <property type="match status" value="1"/>
</dbReference>
<feature type="compositionally biased region" description="Low complexity" evidence="1">
    <location>
        <begin position="39"/>
        <end position="73"/>
    </location>
</feature>
<reference evidence="3 4" key="1">
    <citation type="submission" date="2020-02" db="EMBL/GenBank/DDBJ databases">
        <title>Draft genome sequence of Haematococcus lacustris strain NIES-144.</title>
        <authorList>
            <person name="Morimoto D."/>
            <person name="Nakagawa S."/>
            <person name="Yoshida T."/>
            <person name="Sawayama S."/>
        </authorList>
    </citation>
    <scope>NUCLEOTIDE SEQUENCE [LARGE SCALE GENOMIC DNA]</scope>
    <source>
        <strain evidence="3 4">NIES-144</strain>
    </source>
</reference>
<feature type="compositionally biased region" description="Low complexity" evidence="1">
    <location>
        <begin position="330"/>
        <end position="340"/>
    </location>
</feature>
<feature type="compositionally biased region" description="Polar residues" evidence="1">
    <location>
        <begin position="347"/>
        <end position="359"/>
    </location>
</feature>
<accession>A0A699ZUZ2</accession>
<name>A0A699ZUZ2_HAELA</name>